<gene>
    <name evidence="9" type="ORF">CIK84_01020</name>
</gene>
<feature type="transmembrane region" description="Helical" evidence="7">
    <location>
        <begin position="39"/>
        <end position="57"/>
    </location>
</feature>
<evidence type="ECO:0000313" key="9">
    <source>
        <dbReference type="EMBL" id="PMQ20237.1"/>
    </source>
</evidence>
<feature type="compositionally biased region" description="Basic and acidic residues" evidence="6">
    <location>
        <begin position="91"/>
        <end position="138"/>
    </location>
</feature>
<evidence type="ECO:0000256" key="6">
    <source>
        <dbReference type="SAM" id="MobiDB-lite"/>
    </source>
</evidence>
<evidence type="ECO:0000256" key="3">
    <source>
        <dbReference type="ARBA" id="ARBA00022692"/>
    </source>
</evidence>
<feature type="region of interest" description="Disordered" evidence="6">
    <location>
        <begin position="91"/>
        <end position="149"/>
    </location>
</feature>
<dbReference type="AlphaFoldDB" id="A0A2N7S2A2"/>
<dbReference type="GeneID" id="303186048"/>
<sequence length="149" mass="16484">MVRILIFAAVVSVALMIYTLIECARADNRSVRSLSKPAWFAVIILLPLIGAGLWFILGRPVAAQAATATKSMAPDDDEDFLRQLEVWRRQQQREAEAAAREQELKDGEQKPKPETKRPAKPEATEPTADPERKNKSEGTENGAADTETP</sequence>
<dbReference type="GO" id="GO:0005886">
    <property type="term" value="C:plasma membrane"/>
    <property type="evidence" value="ECO:0007669"/>
    <property type="project" value="UniProtKB-SubCell"/>
</dbReference>
<evidence type="ECO:0000256" key="4">
    <source>
        <dbReference type="ARBA" id="ARBA00022989"/>
    </source>
</evidence>
<proteinExistence type="predicted"/>
<keyword evidence="3 7" id="KW-0812">Transmembrane</keyword>
<evidence type="ECO:0000256" key="1">
    <source>
        <dbReference type="ARBA" id="ARBA00004651"/>
    </source>
</evidence>
<evidence type="ECO:0000256" key="5">
    <source>
        <dbReference type="ARBA" id="ARBA00023136"/>
    </source>
</evidence>
<accession>A0A2N7S2A2</accession>
<dbReference type="InterPro" id="IPR027379">
    <property type="entry name" value="CLS_N"/>
</dbReference>
<keyword evidence="5 7" id="KW-0472">Membrane</keyword>
<evidence type="ECO:0000256" key="2">
    <source>
        <dbReference type="ARBA" id="ARBA00022475"/>
    </source>
</evidence>
<comment type="subcellular location">
    <subcellularLocation>
        <location evidence="1">Cell membrane</location>
        <topology evidence="1">Multi-pass membrane protein</topology>
    </subcellularLocation>
</comment>
<reference evidence="9 10" key="1">
    <citation type="journal article" date="2017" name="Elife">
        <title>Extensive horizontal gene transfer in cheese-associated bacteria.</title>
        <authorList>
            <person name="Bonham K.S."/>
            <person name="Wolfe B.E."/>
            <person name="Dutton R.J."/>
        </authorList>
    </citation>
    <scope>NUCLEOTIDE SEQUENCE [LARGE SCALE GENOMIC DNA]</scope>
    <source>
        <strain evidence="9 10">JB182</strain>
    </source>
</reference>
<protein>
    <recommendedName>
        <fullName evidence="8">Cardiolipin synthase N-terminal domain-containing protein</fullName>
    </recommendedName>
</protein>
<evidence type="ECO:0000259" key="8">
    <source>
        <dbReference type="Pfam" id="PF13396"/>
    </source>
</evidence>
<comment type="caution">
    <text evidence="9">The sequence shown here is derived from an EMBL/GenBank/DDBJ whole genome shotgun (WGS) entry which is preliminary data.</text>
</comment>
<keyword evidence="2" id="KW-1003">Cell membrane</keyword>
<dbReference type="RefSeq" id="WP_013349794.1">
    <property type="nucleotide sequence ID" value="NZ_JABUYH010000002.1"/>
</dbReference>
<dbReference type="Pfam" id="PF13396">
    <property type="entry name" value="PLDc_N"/>
    <property type="match status" value="1"/>
</dbReference>
<evidence type="ECO:0000256" key="7">
    <source>
        <dbReference type="SAM" id="Phobius"/>
    </source>
</evidence>
<name>A0A2N7S2A2_9MICC</name>
<dbReference type="Proteomes" id="UP000235739">
    <property type="component" value="Unassembled WGS sequence"/>
</dbReference>
<dbReference type="OMA" id="MLRVLMF"/>
<evidence type="ECO:0000313" key="10">
    <source>
        <dbReference type="Proteomes" id="UP000235739"/>
    </source>
</evidence>
<organism evidence="9 10">
    <name type="scientific">Glutamicibacter arilaitensis</name>
    <dbReference type="NCBI Taxonomy" id="256701"/>
    <lineage>
        <taxon>Bacteria</taxon>
        <taxon>Bacillati</taxon>
        <taxon>Actinomycetota</taxon>
        <taxon>Actinomycetes</taxon>
        <taxon>Micrococcales</taxon>
        <taxon>Micrococcaceae</taxon>
        <taxon>Glutamicibacter</taxon>
    </lineage>
</organism>
<dbReference type="EMBL" id="PNQX01000001">
    <property type="protein sequence ID" value="PMQ20237.1"/>
    <property type="molecule type" value="Genomic_DNA"/>
</dbReference>
<keyword evidence="4 7" id="KW-1133">Transmembrane helix</keyword>
<feature type="domain" description="Cardiolipin synthase N-terminal" evidence="8">
    <location>
        <begin position="14"/>
        <end position="59"/>
    </location>
</feature>